<keyword evidence="2" id="KW-0067">ATP-binding</keyword>
<protein>
    <recommendedName>
        <fullName evidence="4">SH2 domain-containing protein</fullName>
    </recommendedName>
</protein>
<keyword evidence="6" id="KW-1185">Reference proteome</keyword>
<dbReference type="GO" id="GO:0005524">
    <property type="term" value="F:ATP binding"/>
    <property type="evidence" value="ECO:0007669"/>
    <property type="project" value="UniProtKB-KW"/>
</dbReference>
<dbReference type="EMBL" id="DS985247">
    <property type="protein sequence ID" value="EDV23402.1"/>
    <property type="molecule type" value="Genomic_DNA"/>
</dbReference>
<gene>
    <name evidence="5" type="ORF">TRIADDRAFT_57995</name>
</gene>
<evidence type="ECO:0000259" key="4">
    <source>
        <dbReference type="PROSITE" id="PS50001"/>
    </source>
</evidence>
<dbReference type="InterPro" id="IPR050198">
    <property type="entry name" value="Non-receptor_tyrosine_kinases"/>
</dbReference>
<dbReference type="PANTHER" id="PTHR24418">
    <property type="entry name" value="TYROSINE-PROTEIN KINASE"/>
    <property type="match status" value="1"/>
</dbReference>
<dbReference type="PROSITE" id="PS50001">
    <property type="entry name" value="SH2"/>
    <property type="match status" value="1"/>
</dbReference>
<organism evidence="5 6">
    <name type="scientific">Trichoplax adhaerens</name>
    <name type="common">Trichoplax reptans</name>
    <dbReference type="NCBI Taxonomy" id="10228"/>
    <lineage>
        <taxon>Eukaryota</taxon>
        <taxon>Metazoa</taxon>
        <taxon>Placozoa</taxon>
        <taxon>Uniplacotomia</taxon>
        <taxon>Trichoplacea</taxon>
        <taxon>Trichoplacidae</taxon>
        <taxon>Trichoplax</taxon>
    </lineage>
</organism>
<reference evidence="5 6" key="1">
    <citation type="journal article" date="2008" name="Nature">
        <title>The Trichoplax genome and the nature of placozoans.</title>
        <authorList>
            <person name="Srivastava M."/>
            <person name="Begovic E."/>
            <person name="Chapman J."/>
            <person name="Putnam N.H."/>
            <person name="Hellsten U."/>
            <person name="Kawashima T."/>
            <person name="Kuo A."/>
            <person name="Mitros T."/>
            <person name="Salamov A."/>
            <person name="Carpenter M.L."/>
            <person name="Signorovitch A.Y."/>
            <person name="Moreno M.A."/>
            <person name="Kamm K."/>
            <person name="Grimwood J."/>
            <person name="Schmutz J."/>
            <person name="Shapiro H."/>
            <person name="Grigoriev I.V."/>
            <person name="Buss L.W."/>
            <person name="Schierwater B."/>
            <person name="Dellaporta S.L."/>
            <person name="Rokhsar D.S."/>
        </authorList>
    </citation>
    <scope>NUCLEOTIDE SEQUENCE [LARGE SCALE GENOMIC DNA]</scope>
    <source>
        <strain evidence="5 6">Grell-BS-1999</strain>
    </source>
</reference>
<accession>B3S2E5</accession>
<name>B3S2E5_TRIAD</name>
<dbReference type="InParanoid" id="B3S2E5"/>
<dbReference type="SUPFAM" id="SSF55550">
    <property type="entry name" value="SH2 domain"/>
    <property type="match status" value="1"/>
</dbReference>
<sequence length="102" mass="11678">MSQSKSVTQIRHYRIKKANEKYYISSTKLFPSLHELVKHHSVEYGSLCTTLSRSCGSRRKILILPPIPENPNFKSWEISHKSIKLVEKLGQGAFGMGRYVSL</sequence>
<dbReference type="CTD" id="6755525"/>
<dbReference type="AlphaFoldDB" id="B3S2E5"/>
<feature type="domain" description="SH2" evidence="4">
    <location>
        <begin position="1"/>
        <end position="55"/>
    </location>
</feature>
<dbReference type="RefSeq" id="XP_002114312.1">
    <property type="nucleotide sequence ID" value="XM_002114276.1"/>
</dbReference>
<dbReference type="Proteomes" id="UP000009022">
    <property type="component" value="Unassembled WGS sequence"/>
</dbReference>
<keyword evidence="1" id="KW-0547">Nucleotide-binding</keyword>
<evidence type="ECO:0000256" key="2">
    <source>
        <dbReference type="ARBA" id="ARBA00022840"/>
    </source>
</evidence>
<dbReference type="KEGG" id="tad:TRIADDRAFT_57995"/>
<evidence type="ECO:0000256" key="1">
    <source>
        <dbReference type="ARBA" id="ARBA00022741"/>
    </source>
</evidence>
<keyword evidence="3" id="KW-0727">SH2 domain</keyword>
<dbReference type="InterPro" id="IPR036860">
    <property type="entry name" value="SH2_dom_sf"/>
</dbReference>
<evidence type="ECO:0000313" key="5">
    <source>
        <dbReference type="EMBL" id="EDV23402.1"/>
    </source>
</evidence>
<dbReference type="Pfam" id="PF00017">
    <property type="entry name" value="SH2"/>
    <property type="match status" value="1"/>
</dbReference>
<dbReference type="Gene3D" id="3.30.505.10">
    <property type="entry name" value="SH2 domain"/>
    <property type="match status" value="1"/>
</dbReference>
<dbReference type="PhylomeDB" id="B3S2E5"/>
<evidence type="ECO:0000256" key="3">
    <source>
        <dbReference type="PROSITE-ProRule" id="PRU00191"/>
    </source>
</evidence>
<proteinExistence type="predicted"/>
<dbReference type="OrthoDB" id="9924021at2759"/>
<dbReference type="GeneID" id="6755525"/>
<dbReference type="HOGENOM" id="CLU_2280961_0_0_1"/>
<dbReference type="eggNOG" id="KOG0197">
    <property type="taxonomic scope" value="Eukaryota"/>
</dbReference>
<dbReference type="STRING" id="10228.B3S2E5"/>
<dbReference type="FunFam" id="3.30.505.10:FF:000191">
    <property type="match status" value="1"/>
</dbReference>
<evidence type="ECO:0000313" key="6">
    <source>
        <dbReference type="Proteomes" id="UP000009022"/>
    </source>
</evidence>
<dbReference type="InterPro" id="IPR000980">
    <property type="entry name" value="SH2"/>
</dbReference>